<feature type="region of interest" description="Disordered" evidence="1">
    <location>
        <begin position="1"/>
        <end position="90"/>
    </location>
</feature>
<dbReference type="Proteomes" id="UP001151002">
    <property type="component" value="Unassembled WGS sequence"/>
</dbReference>
<reference evidence="2" key="1">
    <citation type="submission" date="2022-11" db="EMBL/GenBank/DDBJ databases">
        <authorList>
            <person name="Somphong A."/>
            <person name="Phongsopitanun W."/>
        </authorList>
    </citation>
    <scope>NUCLEOTIDE SEQUENCE</scope>
    <source>
        <strain evidence="2">Pm04-4</strain>
    </source>
</reference>
<keyword evidence="3" id="KW-1185">Reference proteome</keyword>
<evidence type="ECO:0000313" key="2">
    <source>
        <dbReference type="EMBL" id="MCY1142281.1"/>
    </source>
</evidence>
<organism evidence="2 3">
    <name type="scientific">Paractinoplanes pyxinae</name>
    <dbReference type="NCBI Taxonomy" id="2997416"/>
    <lineage>
        <taxon>Bacteria</taxon>
        <taxon>Bacillati</taxon>
        <taxon>Actinomycetota</taxon>
        <taxon>Actinomycetes</taxon>
        <taxon>Micromonosporales</taxon>
        <taxon>Micromonosporaceae</taxon>
        <taxon>Paractinoplanes</taxon>
    </lineage>
</organism>
<dbReference type="EMBL" id="JAPNTZ010000011">
    <property type="protein sequence ID" value="MCY1142281.1"/>
    <property type="molecule type" value="Genomic_DNA"/>
</dbReference>
<name>A0ABT4B6Z0_9ACTN</name>
<comment type="caution">
    <text evidence="2">The sequence shown here is derived from an EMBL/GenBank/DDBJ whole genome shotgun (WGS) entry which is preliminary data.</text>
</comment>
<evidence type="ECO:0000256" key="1">
    <source>
        <dbReference type="SAM" id="MobiDB-lite"/>
    </source>
</evidence>
<evidence type="ECO:0000313" key="3">
    <source>
        <dbReference type="Proteomes" id="UP001151002"/>
    </source>
</evidence>
<protein>
    <submittedName>
        <fullName evidence="2">Uncharacterized protein</fullName>
    </submittedName>
</protein>
<feature type="compositionally biased region" description="Low complexity" evidence="1">
    <location>
        <begin position="67"/>
        <end position="79"/>
    </location>
</feature>
<accession>A0ABT4B6Z0</accession>
<feature type="compositionally biased region" description="Gly residues" evidence="1">
    <location>
        <begin position="80"/>
        <end position="90"/>
    </location>
</feature>
<dbReference type="RefSeq" id="WP_267566717.1">
    <property type="nucleotide sequence ID" value="NZ_JAPNTZ010000011.1"/>
</dbReference>
<feature type="compositionally biased region" description="Pro residues" evidence="1">
    <location>
        <begin position="37"/>
        <end position="53"/>
    </location>
</feature>
<proteinExistence type="predicted"/>
<gene>
    <name evidence="2" type="ORF">OWR29_30160</name>
</gene>
<sequence length="90" mass="8577">MPSKLRGSTPGRPGGVPYCCSDGPRPGARPLGMPGPGGIPGPGGVPGPGPPAGAAPYWEDWGAPGCGTPARPGAAWPGAGWPGAGWPGEG</sequence>